<feature type="compositionally biased region" description="Polar residues" evidence="12">
    <location>
        <begin position="594"/>
        <end position="616"/>
    </location>
</feature>
<dbReference type="Gene3D" id="3.30.160.60">
    <property type="entry name" value="Classic Zinc Finger"/>
    <property type="match status" value="4"/>
</dbReference>
<feature type="region of interest" description="Disordered" evidence="12">
    <location>
        <begin position="500"/>
        <end position="529"/>
    </location>
</feature>
<dbReference type="RefSeq" id="XP_018261751.1">
    <property type="nucleotide sequence ID" value="XM_018409478.1"/>
</dbReference>
<feature type="domain" description="C2H2-type" evidence="13">
    <location>
        <begin position="117"/>
        <end position="146"/>
    </location>
</feature>
<dbReference type="InterPro" id="IPR013087">
    <property type="entry name" value="Znf_C2H2_type"/>
</dbReference>
<feature type="region of interest" description="Disordered" evidence="12">
    <location>
        <begin position="1"/>
        <end position="85"/>
    </location>
</feature>
<reference evidence="15" key="3">
    <citation type="submission" date="2024-02" db="EMBL/GenBank/DDBJ databases">
        <title>Comparative genomics of Cryptococcus and Kwoniella reveals pathogenesis evolution and contrasting modes of karyotype evolution via chromosome fusion or intercentromeric recombination.</title>
        <authorList>
            <person name="Coelho M.A."/>
            <person name="David-Palma M."/>
            <person name="Shea T."/>
            <person name="Bowers K."/>
            <person name="McGinley-Smith S."/>
            <person name="Mohammad A.W."/>
            <person name="Gnirke A."/>
            <person name="Yurkov A.M."/>
            <person name="Nowrousian M."/>
            <person name="Sun S."/>
            <person name="Cuomo C.A."/>
            <person name="Heitman J."/>
        </authorList>
    </citation>
    <scope>NUCLEOTIDE SEQUENCE</scope>
    <source>
        <strain evidence="15">CBS 10117</strain>
    </source>
</reference>
<dbReference type="OrthoDB" id="654211at2759"/>
<feature type="compositionally biased region" description="Low complexity" evidence="12">
    <location>
        <begin position="255"/>
        <end position="265"/>
    </location>
</feature>
<dbReference type="VEuPathDB" id="FungiDB:I303_06194"/>
<keyword evidence="4" id="KW-0677">Repeat</keyword>
<evidence type="ECO:0000256" key="10">
    <source>
        <dbReference type="ARBA" id="ARBA00023242"/>
    </source>
</evidence>
<name>A0A1A6A1H1_9TREE</name>
<proteinExistence type="inferred from homology"/>
<keyword evidence="3" id="KW-0479">Metal-binding</keyword>
<dbReference type="GeneID" id="28969893"/>
<feature type="region of interest" description="Disordered" evidence="12">
    <location>
        <begin position="331"/>
        <end position="404"/>
    </location>
</feature>
<dbReference type="GO" id="GO:0000978">
    <property type="term" value="F:RNA polymerase II cis-regulatory region sequence-specific DNA binding"/>
    <property type="evidence" value="ECO:0007669"/>
    <property type="project" value="TreeGrafter"/>
</dbReference>
<dbReference type="InterPro" id="IPR036236">
    <property type="entry name" value="Znf_C2H2_sf"/>
</dbReference>
<keyword evidence="6" id="KW-0862">Zinc</keyword>
<evidence type="ECO:0000256" key="4">
    <source>
        <dbReference type="ARBA" id="ARBA00022737"/>
    </source>
</evidence>
<dbReference type="Pfam" id="PF00096">
    <property type="entry name" value="zf-C2H2"/>
    <property type="match status" value="4"/>
</dbReference>
<comment type="similarity">
    <text evidence="2">Belongs to the krueppel C2H2-type zinc-finger protein family.</text>
</comment>
<feature type="compositionally biased region" description="Acidic residues" evidence="12">
    <location>
        <begin position="832"/>
        <end position="841"/>
    </location>
</feature>
<feature type="region of interest" description="Disordered" evidence="12">
    <location>
        <begin position="254"/>
        <end position="285"/>
    </location>
</feature>
<dbReference type="SUPFAM" id="SSF57667">
    <property type="entry name" value="beta-beta-alpha zinc fingers"/>
    <property type="match status" value="2"/>
</dbReference>
<evidence type="ECO:0000256" key="3">
    <source>
        <dbReference type="ARBA" id="ARBA00022723"/>
    </source>
</evidence>
<keyword evidence="10" id="KW-0539">Nucleus</keyword>
<comment type="subcellular location">
    <subcellularLocation>
        <location evidence="1">Nucleus</location>
    </subcellularLocation>
</comment>
<evidence type="ECO:0000256" key="5">
    <source>
        <dbReference type="ARBA" id="ARBA00022771"/>
    </source>
</evidence>
<feature type="compositionally biased region" description="Basic and acidic residues" evidence="12">
    <location>
        <begin position="806"/>
        <end position="819"/>
    </location>
</feature>
<keyword evidence="7" id="KW-0805">Transcription regulation</keyword>
<dbReference type="Proteomes" id="UP000078595">
    <property type="component" value="Chromosome 7"/>
</dbReference>
<dbReference type="SMART" id="SM00355">
    <property type="entry name" value="ZnF_C2H2"/>
    <property type="match status" value="4"/>
</dbReference>
<keyword evidence="8" id="KW-0238">DNA-binding</keyword>
<dbReference type="GO" id="GO:0005634">
    <property type="term" value="C:nucleus"/>
    <property type="evidence" value="ECO:0007669"/>
    <property type="project" value="UniProtKB-SubCell"/>
</dbReference>
<dbReference type="GO" id="GO:0008270">
    <property type="term" value="F:zinc ion binding"/>
    <property type="evidence" value="ECO:0007669"/>
    <property type="project" value="UniProtKB-KW"/>
</dbReference>
<keyword evidence="5 11" id="KW-0863">Zinc-finger</keyword>
<sequence length="876" mass="94372">MSITFKTPISNDRENPDRSPSPSDWLDLSPVPPRLPFPPRPTPTSTASKSSTASLSTSLASPLTSLATSPATSLPDVEMDDSCSTPLSAENVIETIRQLVNDHNHVGAGHDAHARPHVCNYPNCNKAFARKSDLARHYRIHTNDRPFICSYRNCGKSFIQRSALTVHFRTHTGERPHHCETCHKAFADSSSLARHRRIHTGMRPYTCKIPGCGKPFARRNTLLKHWKRQHPHLPPPSTNSHKNNIHAPVVNTRLSSGSYQSSGSSVEQYPATPSSASAPHGYATLHPPESTAYTFNGGFPGSVFGGATGQPPHAVTGHPGGAYRHSQHFYHSPQAPGSAALTPISSANSHFGDSIHQSANGHTPATPATGLYEGEIKSQQGQNGPHSAHPGLSPSPGINQQGFTYAQYPSPISGYPQSTGYPFTRFASEGGGVIYANTKPNVNIAQRSVSNPVEAPRYQPYNMASGPFGHVGGGFHPSQLAIPPSYHPHLMPSYHSANMGLQSKSASEVKPHLSDSADESSSDDDDEPLVALHEAPPTFALHPPNGPVMTMPFSAIESNNFGQLPGSHSQQLIAQQNNGSRLHSAPPTMERFNSLPSVPTVNTWGSTTNPYQSHSTGDAKSDDQEWEDIADTMLSREASVTHETSVTEVEIEQAVTVGVKDGSQWGAPIAYPAPPLDHRRNPFSSSASSSSTSSTLVGSMHAIPPANQLPPIYTNSAPPMALTPINPNGFYPTPITPANWTHEAIKSHAIFESPANPHQGDQENHNPEDITLTTPPKWMEQNRKDGRTVSAVGLGIANVHFEDRETDITTAKDDDRWVEGEGEEERLSGTDTLEDGSDEEFVLGRKPRGKAGVGRGRGKARGIARGTRSRRGRKSQ</sequence>
<evidence type="ECO:0000256" key="12">
    <source>
        <dbReference type="SAM" id="MobiDB-lite"/>
    </source>
</evidence>
<feature type="region of interest" description="Disordered" evidence="12">
    <location>
        <begin position="806"/>
        <end position="876"/>
    </location>
</feature>
<feature type="compositionally biased region" description="Low complexity" evidence="12">
    <location>
        <begin position="43"/>
        <end position="75"/>
    </location>
</feature>
<feature type="region of interest" description="Disordered" evidence="12">
    <location>
        <begin position="576"/>
        <end position="623"/>
    </location>
</feature>
<dbReference type="PANTHER" id="PTHR23235">
    <property type="entry name" value="KRUEPPEL-LIKE TRANSCRIPTION FACTOR"/>
    <property type="match status" value="1"/>
</dbReference>
<reference evidence="14" key="1">
    <citation type="submission" date="2013-07" db="EMBL/GenBank/DDBJ databases">
        <title>The Genome Sequence of Cryptococcus dejecticola CBS10117.</title>
        <authorList>
            <consortium name="The Broad Institute Genome Sequencing Platform"/>
            <person name="Cuomo C."/>
            <person name="Litvintseva A."/>
            <person name="Chen Y."/>
            <person name="Heitman J."/>
            <person name="Sun S."/>
            <person name="Springer D."/>
            <person name="Dromer F."/>
            <person name="Young S.K."/>
            <person name="Zeng Q."/>
            <person name="Gargeya S."/>
            <person name="Fitzgerald M."/>
            <person name="Abouelleil A."/>
            <person name="Alvarado L."/>
            <person name="Berlin A.M."/>
            <person name="Chapman S.B."/>
            <person name="Dewar J."/>
            <person name="Goldberg J."/>
            <person name="Griggs A."/>
            <person name="Gujja S."/>
            <person name="Hansen M."/>
            <person name="Howarth C."/>
            <person name="Imamovic A."/>
            <person name="Larimer J."/>
            <person name="McCowan C."/>
            <person name="Murphy C."/>
            <person name="Pearson M."/>
            <person name="Priest M."/>
            <person name="Roberts A."/>
            <person name="Saif S."/>
            <person name="Shea T."/>
            <person name="Sykes S."/>
            <person name="Wortman J."/>
            <person name="Nusbaum C."/>
            <person name="Birren B."/>
        </authorList>
    </citation>
    <scope>NUCLEOTIDE SEQUENCE [LARGE SCALE GENOMIC DNA]</scope>
    <source>
        <strain evidence="14">CBS 10117</strain>
    </source>
</reference>
<feature type="region of interest" description="Disordered" evidence="12">
    <location>
        <begin position="753"/>
        <end position="780"/>
    </location>
</feature>
<evidence type="ECO:0000313" key="14">
    <source>
        <dbReference type="EMBL" id="OBR83909.1"/>
    </source>
</evidence>
<feature type="domain" description="C2H2-type" evidence="13">
    <location>
        <begin position="147"/>
        <end position="176"/>
    </location>
</feature>
<dbReference type="EMBL" id="CP144536">
    <property type="protein sequence ID" value="WWC63572.1"/>
    <property type="molecule type" value="Genomic_DNA"/>
</dbReference>
<reference evidence="15" key="2">
    <citation type="submission" date="2013-07" db="EMBL/GenBank/DDBJ databases">
        <authorList>
            <consortium name="The Broad Institute Genome Sequencing Platform"/>
            <person name="Cuomo C."/>
            <person name="Litvintseva A."/>
            <person name="Chen Y."/>
            <person name="Heitman J."/>
            <person name="Sun S."/>
            <person name="Springer D."/>
            <person name="Dromer F."/>
            <person name="Young S.K."/>
            <person name="Zeng Q."/>
            <person name="Gargeya S."/>
            <person name="Fitzgerald M."/>
            <person name="Abouelleil A."/>
            <person name="Alvarado L."/>
            <person name="Berlin A.M."/>
            <person name="Chapman S.B."/>
            <person name="Dewar J."/>
            <person name="Goldberg J."/>
            <person name="Griggs A."/>
            <person name="Gujja S."/>
            <person name="Hansen M."/>
            <person name="Howarth C."/>
            <person name="Imamovic A."/>
            <person name="Larimer J."/>
            <person name="McCowan C."/>
            <person name="Murphy C."/>
            <person name="Pearson M."/>
            <person name="Priest M."/>
            <person name="Roberts A."/>
            <person name="Saif S."/>
            <person name="Shea T."/>
            <person name="Sykes S."/>
            <person name="Wortman J."/>
            <person name="Nusbaum C."/>
            <person name="Birren B."/>
        </authorList>
    </citation>
    <scope>NUCLEOTIDE SEQUENCE</scope>
    <source>
        <strain evidence="15">CBS 10117</strain>
    </source>
</reference>
<feature type="region of interest" description="Disordered" evidence="12">
    <location>
        <begin position="676"/>
        <end position="702"/>
    </location>
</feature>
<keyword evidence="9" id="KW-0804">Transcription</keyword>
<evidence type="ECO:0000313" key="15">
    <source>
        <dbReference type="EMBL" id="WWC63572.1"/>
    </source>
</evidence>
<protein>
    <recommendedName>
        <fullName evidence="13">C2H2-type domain-containing protein</fullName>
    </recommendedName>
</protein>
<feature type="compositionally biased region" description="Low complexity" evidence="12">
    <location>
        <begin position="18"/>
        <end position="29"/>
    </location>
</feature>
<dbReference type="GO" id="GO:0000981">
    <property type="term" value="F:DNA-binding transcription factor activity, RNA polymerase II-specific"/>
    <property type="evidence" value="ECO:0007669"/>
    <property type="project" value="UniProtKB-ARBA"/>
</dbReference>
<feature type="compositionally biased region" description="Acidic residues" evidence="12">
    <location>
        <begin position="516"/>
        <end position="528"/>
    </location>
</feature>
<dbReference type="FunFam" id="3.30.160.60:FF:000125">
    <property type="entry name" value="Putative zinc finger protein 143"/>
    <property type="match status" value="2"/>
</dbReference>
<gene>
    <name evidence="14" type="ORF">I303_06194</name>
    <name evidence="15" type="ORF">I303_106176</name>
</gene>
<evidence type="ECO:0000256" key="1">
    <source>
        <dbReference type="ARBA" id="ARBA00004123"/>
    </source>
</evidence>
<feature type="domain" description="C2H2-type" evidence="13">
    <location>
        <begin position="205"/>
        <end position="235"/>
    </location>
</feature>
<dbReference type="PANTHER" id="PTHR23235:SF120">
    <property type="entry name" value="KRUPPEL-LIKE FACTOR 15"/>
    <property type="match status" value="1"/>
</dbReference>
<dbReference type="KEGG" id="kdj:28969893"/>
<evidence type="ECO:0000256" key="7">
    <source>
        <dbReference type="ARBA" id="ARBA00023015"/>
    </source>
</evidence>
<evidence type="ECO:0000256" key="2">
    <source>
        <dbReference type="ARBA" id="ARBA00006991"/>
    </source>
</evidence>
<evidence type="ECO:0000256" key="8">
    <source>
        <dbReference type="ARBA" id="ARBA00023125"/>
    </source>
</evidence>
<evidence type="ECO:0000256" key="9">
    <source>
        <dbReference type="ARBA" id="ARBA00023163"/>
    </source>
</evidence>
<dbReference type="AlphaFoldDB" id="A0A1A6A1H1"/>
<keyword evidence="16" id="KW-1185">Reference proteome</keyword>
<feature type="compositionally biased region" description="Low complexity" evidence="12">
    <location>
        <begin position="684"/>
        <end position="695"/>
    </location>
</feature>
<organism evidence="14">
    <name type="scientific">Kwoniella dejecticola CBS 10117</name>
    <dbReference type="NCBI Taxonomy" id="1296121"/>
    <lineage>
        <taxon>Eukaryota</taxon>
        <taxon>Fungi</taxon>
        <taxon>Dikarya</taxon>
        <taxon>Basidiomycota</taxon>
        <taxon>Agaricomycotina</taxon>
        <taxon>Tremellomycetes</taxon>
        <taxon>Tremellales</taxon>
        <taxon>Cryptococcaceae</taxon>
        <taxon>Kwoniella</taxon>
    </lineage>
</organism>
<evidence type="ECO:0000313" key="16">
    <source>
        <dbReference type="Proteomes" id="UP000078595"/>
    </source>
</evidence>
<feature type="compositionally biased region" description="Polar residues" evidence="12">
    <location>
        <begin position="1"/>
        <end position="10"/>
    </location>
</feature>
<dbReference type="STRING" id="1296121.A0A1A6A1H1"/>
<dbReference type="FunFam" id="3.30.160.60:FF:000931">
    <property type="entry name" value="zinc finger protein 697"/>
    <property type="match status" value="1"/>
</dbReference>
<evidence type="ECO:0000259" key="13">
    <source>
        <dbReference type="PROSITE" id="PS50157"/>
    </source>
</evidence>
<evidence type="ECO:0000256" key="6">
    <source>
        <dbReference type="ARBA" id="ARBA00022833"/>
    </source>
</evidence>
<feature type="domain" description="C2H2-type" evidence="13">
    <location>
        <begin position="177"/>
        <end position="204"/>
    </location>
</feature>
<dbReference type="PROSITE" id="PS00028">
    <property type="entry name" value="ZINC_FINGER_C2H2_1"/>
    <property type="match status" value="4"/>
</dbReference>
<feature type="compositionally biased region" description="Polar residues" evidence="12">
    <location>
        <begin position="343"/>
        <end position="363"/>
    </location>
</feature>
<feature type="compositionally biased region" description="Pro residues" evidence="12">
    <location>
        <begin position="30"/>
        <end position="42"/>
    </location>
</feature>
<evidence type="ECO:0000256" key="11">
    <source>
        <dbReference type="PROSITE-ProRule" id="PRU00042"/>
    </source>
</evidence>
<feature type="compositionally biased region" description="Basic residues" evidence="12">
    <location>
        <begin position="856"/>
        <end position="876"/>
    </location>
</feature>
<accession>A0A1A6A1H1</accession>
<dbReference type="PROSITE" id="PS50157">
    <property type="entry name" value="ZINC_FINGER_C2H2_2"/>
    <property type="match status" value="4"/>
</dbReference>
<dbReference type="EMBL" id="KI894033">
    <property type="protein sequence ID" value="OBR83909.1"/>
    <property type="molecule type" value="Genomic_DNA"/>
</dbReference>